<dbReference type="KEGG" id="amuc:Pan181_14800"/>
<dbReference type="Proteomes" id="UP000315750">
    <property type="component" value="Chromosome"/>
</dbReference>
<proteinExistence type="predicted"/>
<protein>
    <submittedName>
        <fullName evidence="3">PEP-CTERM motif protein</fullName>
    </submittedName>
</protein>
<evidence type="ECO:0000313" key="3">
    <source>
        <dbReference type="EMBL" id="QDU55291.1"/>
    </source>
</evidence>
<dbReference type="AlphaFoldDB" id="A0A518AKP6"/>
<name>A0A518AKP6_9BACT</name>
<keyword evidence="4" id="KW-1185">Reference proteome</keyword>
<accession>A0A518AKP6</accession>
<dbReference type="EMBL" id="CP036278">
    <property type="protein sequence ID" value="QDU55291.1"/>
    <property type="molecule type" value="Genomic_DNA"/>
</dbReference>
<sequence precursor="true">MTRPLTTFCAVLASLCLGVSSASAAVLYSDSMESGAGWGINAFGDGDHAATFGYDYSADDIPEAPHSQVGDSATTGVKLEANTASDSAGSSGFTLYPVGQSFTGSYQLRFDAWINYDANERINGNSDGTTEFIGGGIGYDGVKEDIGSGAQLIVTGDGGSSNDYRAFGDTNFLDAAEMAGLSRDGGNVYYADFLPGVAPPAGQSQTAFPAGTPGTPGFQWVTFEFTTDGTIADVIMEKPGGERLLIASINASGNDPFSSDGNISLFYADFFSSVTAEPGLTFGMIDNVVVTQVPEPTTLALLGLGLGGLMLYRRR</sequence>
<reference evidence="3 4" key="1">
    <citation type="submission" date="2019-02" db="EMBL/GenBank/DDBJ databases">
        <title>Deep-cultivation of Planctomycetes and their phenomic and genomic characterization uncovers novel biology.</title>
        <authorList>
            <person name="Wiegand S."/>
            <person name="Jogler M."/>
            <person name="Boedeker C."/>
            <person name="Pinto D."/>
            <person name="Vollmers J."/>
            <person name="Rivas-Marin E."/>
            <person name="Kohn T."/>
            <person name="Peeters S.H."/>
            <person name="Heuer A."/>
            <person name="Rast P."/>
            <person name="Oberbeckmann S."/>
            <person name="Bunk B."/>
            <person name="Jeske O."/>
            <person name="Meyerdierks A."/>
            <person name="Storesund J.E."/>
            <person name="Kallscheuer N."/>
            <person name="Luecker S."/>
            <person name="Lage O.M."/>
            <person name="Pohl T."/>
            <person name="Merkel B.J."/>
            <person name="Hornburger P."/>
            <person name="Mueller R.-W."/>
            <person name="Bruemmer F."/>
            <person name="Labrenz M."/>
            <person name="Spormann A.M."/>
            <person name="Op den Camp H."/>
            <person name="Overmann J."/>
            <person name="Amann R."/>
            <person name="Jetten M.S.M."/>
            <person name="Mascher T."/>
            <person name="Medema M.H."/>
            <person name="Devos D.P."/>
            <person name="Kaster A.-K."/>
            <person name="Ovreas L."/>
            <person name="Rohde M."/>
            <person name="Galperin M.Y."/>
            <person name="Jogler C."/>
        </authorList>
    </citation>
    <scope>NUCLEOTIDE SEQUENCE [LARGE SCALE GENOMIC DNA]</scope>
    <source>
        <strain evidence="3 4">Pan181</strain>
    </source>
</reference>
<evidence type="ECO:0000256" key="1">
    <source>
        <dbReference type="SAM" id="SignalP"/>
    </source>
</evidence>
<feature type="signal peptide" evidence="1">
    <location>
        <begin position="1"/>
        <end position="24"/>
    </location>
</feature>
<evidence type="ECO:0000313" key="4">
    <source>
        <dbReference type="Proteomes" id="UP000315750"/>
    </source>
</evidence>
<evidence type="ECO:0000259" key="2">
    <source>
        <dbReference type="Pfam" id="PF07589"/>
    </source>
</evidence>
<dbReference type="InterPro" id="IPR013424">
    <property type="entry name" value="Ice-binding_C"/>
</dbReference>
<dbReference type="NCBIfam" id="TIGR02595">
    <property type="entry name" value="PEP_CTERM"/>
    <property type="match status" value="1"/>
</dbReference>
<dbReference type="Pfam" id="PF07589">
    <property type="entry name" value="PEP-CTERM"/>
    <property type="match status" value="1"/>
</dbReference>
<feature type="chain" id="PRO_5022066981" evidence="1">
    <location>
        <begin position="25"/>
        <end position="315"/>
    </location>
</feature>
<feature type="domain" description="Ice-binding protein C-terminal" evidence="2">
    <location>
        <begin position="292"/>
        <end position="315"/>
    </location>
</feature>
<keyword evidence="1" id="KW-0732">Signal</keyword>
<organism evidence="3 4">
    <name type="scientific">Aeoliella mucimassa</name>
    <dbReference type="NCBI Taxonomy" id="2527972"/>
    <lineage>
        <taxon>Bacteria</taxon>
        <taxon>Pseudomonadati</taxon>
        <taxon>Planctomycetota</taxon>
        <taxon>Planctomycetia</taxon>
        <taxon>Pirellulales</taxon>
        <taxon>Lacipirellulaceae</taxon>
        <taxon>Aeoliella</taxon>
    </lineage>
</organism>
<gene>
    <name evidence="3" type="ORF">Pan181_14800</name>
</gene>
<dbReference type="RefSeq" id="WP_197529002.1">
    <property type="nucleotide sequence ID" value="NZ_CP036278.1"/>
</dbReference>